<feature type="domain" description="DUF3696" evidence="1">
    <location>
        <begin position="405"/>
        <end position="449"/>
    </location>
</feature>
<dbReference type="PANTHER" id="PTHR43581">
    <property type="entry name" value="ATP/GTP PHOSPHATASE"/>
    <property type="match status" value="1"/>
</dbReference>
<dbReference type="Proteomes" id="UP001287445">
    <property type="component" value="Unassembled WGS sequence"/>
</dbReference>
<protein>
    <submittedName>
        <fullName evidence="3">DUF3696 domain-containing protein</fullName>
    </submittedName>
</protein>
<dbReference type="AlphaFoldDB" id="A0AAJ2R779"/>
<proteinExistence type="predicted"/>
<dbReference type="EMBL" id="JAWWMZ010000011">
    <property type="protein sequence ID" value="MDX4956422.1"/>
    <property type="molecule type" value="Genomic_DNA"/>
</dbReference>
<evidence type="ECO:0000313" key="3">
    <source>
        <dbReference type="EMBL" id="MDX4956422.1"/>
    </source>
</evidence>
<dbReference type="Pfam" id="PF13175">
    <property type="entry name" value="AAA_15"/>
    <property type="match status" value="1"/>
</dbReference>
<accession>A0AAJ2R779</accession>
<gene>
    <name evidence="3" type="ORF">SGN30_23655</name>
</gene>
<dbReference type="InterPro" id="IPR027417">
    <property type="entry name" value="P-loop_NTPase"/>
</dbReference>
<name>A0AAJ2R779_DELAC</name>
<dbReference type="InterPro" id="IPR014592">
    <property type="entry name" value="P-loop_UCP034888"/>
</dbReference>
<evidence type="ECO:0000259" key="1">
    <source>
        <dbReference type="Pfam" id="PF12476"/>
    </source>
</evidence>
<dbReference type="InterPro" id="IPR022532">
    <property type="entry name" value="DUF3696"/>
</dbReference>
<organism evidence="3 4">
    <name type="scientific">Delftia acidovorans</name>
    <name type="common">Pseudomonas acidovorans</name>
    <name type="synonym">Comamonas acidovorans</name>
    <dbReference type="NCBI Taxonomy" id="80866"/>
    <lineage>
        <taxon>Bacteria</taxon>
        <taxon>Pseudomonadati</taxon>
        <taxon>Pseudomonadota</taxon>
        <taxon>Betaproteobacteria</taxon>
        <taxon>Burkholderiales</taxon>
        <taxon>Comamonadaceae</taxon>
        <taxon>Delftia</taxon>
    </lineage>
</organism>
<dbReference type="SUPFAM" id="SSF52540">
    <property type="entry name" value="P-loop containing nucleoside triphosphate hydrolases"/>
    <property type="match status" value="1"/>
</dbReference>
<reference evidence="3" key="1">
    <citation type="submission" date="2023-11" db="EMBL/GenBank/DDBJ databases">
        <title>Identification and selenium tolerance of Delftia acidovorans R3-25.</title>
        <authorList>
            <person name="Zhang S."/>
            <person name="Liu Y."/>
            <person name="Guo Y."/>
        </authorList>
    </citation>
    <scope>NUCLEOTIDE SEQUENCE</scope>
    <source>
        <strain evidence="3">R3-25</strain>
    </source>
</reference>
<evidence type="ECO:0000313" key="4">
    <source>
        <dbReference type="Proteomes" id="UP001287445"/>
    </source>
</evidence>
<dbReference type="InterPro" id="IPR041685">
    <property type="entry name" value="AAA_GajA/Old/RecF-like"/>
</dbReference>
<feature type="domain" description="Endonuclease GajA/Old nuclease/RecF-like AAA" evidence="2">
    <location>
        <begin position="1"/>
        <end position="387"/>
    </location>
</feature>
<dbReference type="Pfam" id="PF12476">
    <property type="entry name" value="DUF3696"/>
    <property type="match status" value="1"/>
</dbReference>
<comment type="caution">
    <text evidence="3">The sequence shown here is derived from an EMBL/GenBank/DDBJ whole genome shotgun (WGS) entry which is preliminary data.</text>
</comment>
<dbReference type="InterPro" id="IPR051396">
    <property type="entry name" value="Bact_Antivir_Def_Nuclease"/>
</dbReference>
<dbReference type="PIRSF" id="PIRSF034888">
    <property type="entry name" value="P-loop_UCP034888"/>
    <property type="match status" value="1"/>
</dbReference>
<sequence length="457" mass="52040">MHLISLRLVNFKKFENIEIDLTKRLILLVGPNSVGKTSIIKAILALKQTFSNENDHDVFNARGSLVDLGTYKDYIYDHEIKKDFMFSGVIDNPGGNLNSIDIDVEKISFDINYGFNGESDQAYLIGIEFNFYKGNDKFTLNVSSKKNYKNGKNELDYVIEVKNIERFAKNSMFVDFFLKTQRESLSKNKILYKLTAKFNLETSRLSHSELFYSKLNQSLVDECIKSLKLCFDDGFSYIGPIRQRPERFSVRNSYSKYVGASGENTASVLTNLYNHQGQRQKFNKINEDFSFLLNKKVDAKSAGELTKIRILNIDGDSSESISDVGFGISQILPIVTQLNICEKDQRLILEQPELHLHPESQTKLAKLFSTGVQSKKFLIETHSEHLIRGVQLAIHDSYKKQDGVISSADVSIIYISENDGALRTKNMKIDASGKMEENWPKGFFDQAYKFTMIMLGA</sequence>
<dbReference type="Gene3D" id="3.40.50.300">
    <property type="entry name" value="P-loop containing nucleotide triphosphate hydrolases"/>
    <property type="match status" value="1"/>
</dbReference>
<dbReference type="PANTHER" id="PTHR43581:SF2">
    <property type="entry name" value="EXCINUCLEASE ATPASE SUBUNIT"/>
    <property type="match status" value="1"/>
</dbReference>
<dbReference type="RefSeq" id="WP_319075887.1">
    <property type="nucleotide sequence ID" value="NZ_JAWWMZ010000011.1"/>
</dbReference>
<evidence type="ECO:0000259" key="2">
    <source>
        <dbReference type="Pfam" id="PF13175"/>
    </source>
</evidence>